<dbReference type="PANTHER" id="PTHR40078:SF1">
    <property type="entry name" value="INTEGRAL MEMBRANE PROTEIN"/>
    <property type="match status" value="1"/>
</dbReference>
<keyword evidence="1" id="KW-1133">Transmembrane helix</keyword>
<dbReference type="RefSeq" id="WP_026801757.1">
    <property type="nucleotide sequence ID" value="NZ_AULI01000023.1"/>
</dbReference>
<protein>
    <recommendedName>
        <fullName evidence="4">Permease</fullName>
    </recommendedName>
</protein>
<feature type="transmembrane region" description="Helical" evidence="1">
    <location>
        <begin position="171"/>
        <end position="191"/>
    </location>
</feature>
<keyword evidence="3" id="KW-1185">Reference proteome</keyword>
<sequence length="206" mass="22215">MIRRLFYYISGIGILTFGISLAVLSSLGTSPFDALLVGMYRTLGLSIGSWEIIIGLTMIGCNAIIQKKKPELWAIFTSLVTGVGIDGWMHLLGPMFQAISIEEKVILLISSVVLSSLGIAVYVKADFALIPIDRLMLVLSERLPLGIGTIRLGIGLLLVLIALFVNGPIGVGTVLNAVVAGYLIQFFLHVLNRHDYNQASNAKSIS</sequence>
<evidence type="ECO:0000256" key="1">
    <source>
        <dbReference type="SAM" id="Phobius"/>
    </source>
</evidence>
<organism evidence="2 3">
    <name type="scientific">Pontibacillus halophilus JSM 076056 = DSM 19796</name>
    <dbReference type="NCBI Taxonomy" id="1385510"/>
    <lineage>
        <taxon>Bacteria</taxon>
        <taxon>Bacillati</taxon>
        <taxon>Bacillota</taxon>
        <taxon>Bacilli</taxon>
        <taxon>Bacillales</taxon>
        <taxon>Bacillaceae</taxon>
        <taxon>Pontibacillus</taxon>
    </lineage>
</organism>
<dbReference type="PANTHER" id="PTHR40078">
    <property type="entry name" value="INTEGRAL MEMBRANE PROTEIN-RELATED"/>
    <property type="match status" value="1"/>
</dbReference>
<reference evidence="2 3" key="1">
    <citation type="submission" date="2013-08" db="EMBL/GenBank/DDBJ databases">
        <authorList>
            <person name="Huang J."/>
            <person name="Wang G."/>
        </authorList>
    </citation>
    <scope>NUCLEOTIDE SEQUENCE [LARGE SCALE GENOMIC DNA]</scope>
    <source>
        <strain evidence="2 3">JSM 076056</strain>
    </source>
</reference>
<name>A0A0A5G8G9_9BACI</name>
<feature type="transmembrane region" description="Helical" evidence="1">
    <location>
        <begin position="143"/>
        <end position="165"/>
    </location>
</feature>
<dbReference type="InterPro" id="IPR038750">
    <property type="entry name" value="YczE/YyaS-like"/>
</dbReference>
<feature type="transmembrane region" description="Helical" evidence="1">
    <location>
        <begin position="47"/>
        <end position="65"/>
    </location>
</feature>
<dbReference type="Proteomes" id="UP000030528">
    <property type="component" value="Unassembled WGS sequence"/>
</dbReference>
<dbReference type="eggNOG" id="COG2364">
    <property type="taxonomic scope" value="Bacteria"/>
</dbReference>
<evidence type="ECO:0000313" key="2">
    <source>
        <dbReference type="EMBL" id="KGX89431.1"/>
    </source>
</evidence>
<comment type="caution">
    <text evidence="2">The sequence shown here is derived from an EMBL/GenBank/DDBJ whole genome shotgun (WGS) entry which is preliminary data.</text>
</comment>
<dbReference type="OrthoDB" id="1902994at2"/>
<dbReference type="AlphaFoldDB" id="A0A0A5G8G9"/>
<feature type="transmembrane region" description="Helical" evidence="1">
    <location>
        <begin position="5"/>
        <end position="27"/>
    </location>
</feature>
<accession>A0A0A5G8G9</accession>
<feature type="transmembrane region" description="Helical" evidence="1">
    <location>
        <begin position="72"/>
        <end position="93"/>
    </location>
</feature>
<proteinExistence type="predicted"/>
<keyword evidence="1" id="KW-0472">Membrane</keyword>
<dbReference type="Pfam" id="PF19700">
    <property type="entry name" value="DUF6198"/>
    <property type="match status" value="1"/>
</dbReference>
<evidence type="ECO:0000313" key="3">
    <source>
        <dbReference type="Proteomes" id="UP000030528"/>
    </source>
</evidence>
<dbReference type="EMBL" id="AVPE01000023">
    <property type="protein sequence ID" value="KGX89431.1"/>
    <property type="molecule type" value="Genomic_DNA"/>
</dbReference>
<evidence type="ECO:0008006" key="4">
    <source>
        <dbReference type="Google" id="ProtNLM"/>
    </source>
</evidence>
<feature type="transmembrane region" description="Helical" evidence="1">
    <location>
        <begin position="105"/>
        <end position="123"/>
    </location>
</feature>
<keyword evidence="1" id="KW-0812">Transmembrane</keyword>
<gene>
    <name evidence="2" type="ORF">N781_09270</name>
</gene>